<comment type="caution">
    <text evidence="2">The sequence shown here is derived from an EMBL/GenBank/DDBJ whole genome shotgun (WGS) entry which is preliminary data.</text>
</comment>
<reference evidence="3" key="2">
    <citation type="submission" date="2016-02" db="EMBL/GenBank/DDBJ databases">
        <title>Genome sequencing of Aspergillus luchuensis NBRC 4314.</title>
        <authorList>
            <person name="Yamada O."/>
        </authorList>
    </citation>
    <scope>NUCLEOTIDE SEQUENCE [LARGE SCALE GENOMIC DNA]</scope>
    <source>
        <strain evidence="3">RIB 2604</strain>
    </source>
</reference>
<protein>
    <submittedName>
        <fullName evidence="2">Similar to An12g09710</fullName>
    </submittedName>
</protein>
<evidence type="ECO:0000256" key="1">
    <source>
        <dbReference type="SAM" id="MobiDB-lite"/>
    </source>
</evidence>
<proteinExistence type="predicted"/>
<sequence length="522" mass="59443">MGKRKAKNTSESSRVRNERQCILHSFSSNRPEKQEATELKGRKPRVHQSTESKSAFEPKTPPEVQRSTEDKVKISSASEPPASPKIQTSTKAKIDASSASESTASANVKESTEVQQHEVPVDEHGLPELPEERCPGKSIVWTRPRSLSYRGEWKEGCTKNLFHDFSRRVSTWVDKYCYRKAKLRDRLSAGDLQIILDSLGNFCLDKDWKSIEARLDELGCTVLMKHLFEDVISNPFVYVEGNQEGTSSQSSMDPPAFGKELWGLWKRLIKVDPIRASDWRRTTTQLLNQVRPEHTRDYRVAHQTGKAQELLANRLATSMLKECQALQVVLKKMTDSNKVTNRYEGLVEIYRSAIDISIYLGTIETEFEFELDVRRCGPFLHRKTRVRKRGCSDEIHPDEWPIPILLHFPLVSSRHLITSDVIDTLQQRREDFEYDHRDDGEEELRKRLDEEIPQVEEGDTILDSAISFADIVYSKDGPQAYSCGGRFVCQGGCIGDIDGDDVEEDDDDDDDDGSDSNSKVDD</sequence>
<feature type="compositionally biased region" description="Low complexity" evidence="1">
    <location>
        <begin position="96"/>
        <end position="106"/>
    </location>
</feature>
<feature type="region of interest" description="Disordered" evidence="1">
    <location>
        <begin position="1"/>
        <end position="120"/>
    </location>
</feature>
<accession>A0A146EY81</accession>
<dbReference type="AlphaFoldDB" id="A0A146EY81"/>
<feature type="region of interest" description="Disordered" evidence="1">
    <location>
        <begin position="497"/>
        <end position="522"/>
    </location>
</feature>
<dbReference type="Proteomes" id="UP000075230">
    <property type="component" value="Unassembled WGS sequence"/>
</dbReference>
<gene>
    <name evidence="2" type="ORF">RIB2604_00101170</name>
</gene>
<feature type="compositionally biased region" description="Basic and acidic residues" evidence="1">
    <location>
        <begin position="30"/>
        <end position="41"/>
    </location>
</feature>
<dbReference type="EMBL" id="BCWF01000001">
    <property type="protein sequence ID" value="GAT18623.1"/>
    <property type="molecule type" value="Genomic_DNA"/>
</dbReference>
<reference evidence="2 3" key="1">
    <citation type="journal article" date="2016" name="DNA Res.">
        <title>Genome sequence of Aspergillus luchuensis NBRC 4314.</title>
        <authorList>
            <person name="Yamada O."/>
            <person name="Machida M."/>
            <person name="Hosoyama A."/>
            <person name="Goto M."/>
            <person name="Takahashi T."/>
            <person name="Futagami T."/>
            <person name="Yamagata Y."/>
            <person name="Takeuchi M."/>
            <person name="Kobayashi T."/>
            <person name="Koike H."/>
            <person name="Abe K."/>
            <person name="Asai K."/>
            <person name="Arita M."/>
            <person name="Fujita N."/>
            <person name="Fukuda K."/>
            <person name="Higa K."/>
            <person name="Horikawa H."/>
            <person name="Ishikawa T."/>
            <person name="Jinno K."/>
            <person name="Kato Y."/>
            <person name="Kirimura K."/>
            <person name="Mizutani O."/>
            <person name="Nakasone K."/>
            <person name="Sano M."/>
            <person name="Shiraishi Y."/>
            <person name="Tsukahara M."/>
            <person name="Gomi K."/>
        </authorList>
    </citation>
    <scope>NUCLEOTIDE SEQUENCE [LARGE SCALE GENOMIC DNA]</scope>
    <source>
        <strain evidence="2 3">RIB 2604</strain>
    </source>
</reference>
<dbReference type="VEuPathDB" id="FungiDB:ASPFODRAFT_719967"/>
<feature type="compositionally biased region" description="Acidic residues" evidence="1">
    <location>
        <begin position="497"/>
        <end position="514"/>
    </location>
</feature>
<evidence type="ECO:0000313" key="3">
    <source>
        <dbReference type="Proteomes" id="UP000075230"/>
    </source>
</evidence>
<name>A0A146EY81_ASPKA</name>
<feature type="compositionally biased region" description="Basic and acidic residues" evidence="1">
    <location>
        <begin position="110"/>
        <end position="120"/>
    </location>
</feature>
<evidence type="ECO:0000313" key="2">
    <source>
        <dbReference type="EMBL" id="GAT18623.1"/>
    </source>
</evidence>
<organism evidence="2 3">
    <name type="scientific">Aspergillus kawachii</name>
    <name type="common">White koji mold</name>
    <name type="synonym">Aspergillus awamori var. kawachi</name>
    <dbReference type="NCBI Taxonomy" id="1069201"/>
    <lineage>
        <taxon>Eukaryota</taxon>
        <taxon>Fungi</taxon>
        <taxon>Dikarya</taxon>
        <taxon>Ascomycota</taxon>
        <taxon>Pezizomycotina</taxon>
        <taxon>Eurotiomycetes</taxon>
        <taxon>Eurotiomycetidae</taxon>
        <taxon>Eurotiales</taxon>
        <taxon>Aspergillaceae</taxon>
        <taxon>Aspergillus</taxon>
        <taxon>Aspergillus subgen. Circumdati</taxon>
    </lineage>
</organism>